<proteinExistence type="predicted"/>
<evidence type="ECO:0000313" key="2">
    <source>
        <dbReference type="Proteomes" id="UP000192980"/>
    </source>
</evidence>
<dbReference type="STRING" id="561061.SAMN05660862_1753"/>
<sequence length="210" mass="23062">MLFTSCFDLVEEIDMKADGSGSIKATLNLSKSKTKVASLMKMKSVNGLTIPSQATIKSETATIIKILQSTPGISRVNHTLDFTNFIATISCDFTSVTALNSFTKTLAQHFKSPLGNNHSYSYNNKSLTFGRQYTYASSMSKEFSKLSQNDRKLFDDAFYTQIVRFDKSVKSQNNPTAKLSATKKAVLLKIKATDLISGKASVANNIVLQN</sequence>
<accession>A0A1X7JIP5</accession>
<reference evidence="1 2" key="1">
    <citation type="submission" date="2017-04" db="EMBL/GenBank/DDBJ databases">
        <authorList>
            <person name="Afonso C.L."/>
            <person name="Miller P.J."/>
            <person name="Scott M.A."/>
            <person name="Spackman E."/>
            <person name="Goraichik I."/>
            <person name="Dimitrov K.M."/>
            <person name="Suarez D.L."/>
            <person name="Swayne D.E."/>
        </authorList>
    </citation>
    <scope>NUCLEOTIDE SEQUENCE [LARGE SCALE GENOMIC DNA]</scope>
    <source>
        <strain evidence="1 2">DSM 22418</strain>
    </source>
</reference>
<dbReference type="Proteomes" id="UP000192980">
    <property type="component" value="Unassembled WGS sequence"/>
</dbReference>
<organism evidence="1 2">
    <name type="scientific">Sphingobacterium psychroaquaticum</name>
    <dbReference type="NCBI Taxonomy" id="561061"/>
    <lineage>
        <taxon>Bacteria</taxon>
        <taxon>Pseudomonadati</taxon>
        <taxon>Bacteroidota</taxon>
        <taxon>Sphingobacteriia</taxon>
        <taxon>Sphingobacteriales</taxon>
        <taxon>Sphingobacteriaceae</taxon>
        <taxon>Sphingobacterium</taxon>
    </lineage>
</organism>
<dbReference type="AlphaFoldDB" id="A0A1X7JIP5"/>
<gene>
    <name evidence="1" type="ORF">SAMN05660862_1753</name>
</gene>
<keyword evidence="2" id="KW-1185">Reference proteome</keyword>
<name>A0A1X7JIP5_9SPHI</name>
<evidence type="ECO:0000313" key="1">
    <source>
        <dbReference type="EMBL" id="SMG27972.1"/>
    </source>
</evidence>
<dbReference type="EMBL" id="FXAU01000003">
    <property type="protein sequence ID" value="SMG27972.1"/>
    <property type="molecule type" value="Genomic_DNA"/>
</dbReference>
<protein>
    <submittedName>
        <fullName evidence="1">Uncharacterized protein</fullName>
    </submittedName>
</protein>